<dbReference type="AlphaFoldDB" id="A0A3A4NF65"/>
<keyword evidence="2" id="KW-0732">Signal</keyword>
<protein>
    <recommendedName>
        <fullName evidence="5">DUF5667 domain-containing protein</fullName>
    </recommendedName>
</protein>
<feature type="chain" id="PRO_5017252284" description="DUF5667 domain-containing protein" evidence="2">
    <location>
        <begin position="31"/>
        <end position="261"/>
    </location>
</feature>
<comment type="caution">
    <text evidence="3">The sequence shown here is derived from an EMBL/GenBank/DDBJ whole genome shotgun (WGS) entry which is preliminary data.</text>
</comment>
<feature type="signal peptide" evidence="2">
    <location>
        <begin position="1"/>
        <end position="30"/>
    </location>
</feature>
<proteinExistence type="predicted"/>
<sequence length="261" mass="30920">MIIDCFKKKGVCLFFIWAFLSAALLSPALADEIYFKSGTSRTAVVIREKDGFITFKTEMGVSTVSRDNIDFVEKATDEENQVLLRKWREQERAEIEARDARRAAERAFEQEQLSKGMIQFENKWMTPEEKERILELRRQAREDRLLFEQEQRKKGHVFFQHLWVTPEQAQELRQMEPQIYSLYDQITAWRQQINSLRMQMSSVETIEEADDFSKRIEEVNQRISEATERLGKLLQRADEIEAASERYVMPEKFREAMASEE</sequence>
<name>A0A3A4NF65_ABYX5</name>
<evidence type="ECO:0000313" key="4">
    <source>
        <dbReference type="Proteomes" id="UP000265882"/>
    </source>
</evidence>
<dbReference type="EMBL" id="QZKU01000122">
    <property type="protein sequence ID" value="RJP17066.1"/>
    <property type="molecule type" value="Genomic_DNA"/>
</dbReference>
<evidence type="ECO:0008006" key="5">
    <source>
        <dbReference type="Google" id="ProtNLM"/>
    </source>
</evidence>
<keyword evidence="1" id="KW-0175">Coiled coil</keyword>
<evidence type="ECO:0000256" key="1">
    <source>
        <dbReference type="SAM" id="Coils"/>
    </source>
</evidence>
<organism evidence="3 4">
    <name type="scientific">Abyssobacteria bacterium (strain SURF_5)</name>
    <dbReference type="NCBI Taxonomy" id="2093360"/>
    <lineage>
        <taxon>Bacteria</taxon>
        <taxon>Pseudomonadati</taxon>
        <taxon>Candidatus Hydrogenedentota</taxon>
        <taxon>Candidatus Abyssobacteria</taxon>
    </lineage>
</organism>
<accession>A0A3A4NF65</accession>
<evidence type="ECO:0000313" key="3">
    <source>
        <dbReference type="EMBL" id="RJP17066.1"/>
    </source>
</evidence>
<reference evidence="3 4" key="1">
    <citation type="journal article" date="2017" name="ISME J.">
        <title>Energy and carbon metabolisms in a deep terrestrial subsurface fluid microbial community.</title>
        <authorList>
            <person name="Momper L."/>
            <person name="Jungbluth S.P."/>
            <person name="Lee M.D."/>
            <person name="Amend J.P."/>
        </authorList>
    </citation>
    <scope>NUCLEOTIDE SEQUENCE [LARGE SCALE GENOMIC DNA]</scope>
    <source>
        <strain evidence="3">SURF_5</strain>
    </source>
</reference>
<gene>
    <name evidence="3" type="ORF">C4520_17850</name>
</gene>
<dbReference type="Gene3D" id="1.10.287.1490">
    <property type="match status" value="1"/>
</dbReference>
<dbReference type="Proteomes" id="UP000265882">
    <property type="component" value="Unassembled WGS sequence"/>
</dbReference>
<evidence type="ECO:0000256" key="2">
    <source>
        <dbReference type="SAM" id="SignalP"/>
    </source>
</evidence>
<feature type="coiled-coil region" evidence="1">
    <location>
        <begin position="209"/>
        <end position="243"/>
    </location>
</feature>